<dbReference type="GO" id="GO:0005789">
    <property type="term" value="C:endoplasmic reticulum membrane"/>
    <property type="evidence" value="ECO:0007669"/>
    <property type="project" value="TreeGrafter"/>
</dbReference>
<protein>
    <submittedName>
        <fullName evidence="2">Inactive rhomboid protein 1</fullName>
    </submittedName>
</protein>
<gene>
    <name evidence="2" type="ORF">P5673_002855</name>
</gene>
<reference evidence="2" key="1">
    <citation type="journal article" date="2023" name="G3 (Bethesda)">
        <title>Whole genome assembly and annotation of the endangered Caribbean coral Acropora cervicornis.</title>
        <authorList>
            <person name="Selwyn J.D."/>
            <person name="Vollmer S.V."/>
        </authorList>
    </citation>
    <scope>NUCLEOTIDE SEQUENCE</scope>
    <source>
        <strain evidence="2">K2</strain>
    </source>
</reference>
<dbReference type="InterPro" id="IPR051512">
    <property type="entry name" value="Inactive_Rhomboid"/>
</dbReference>
<reference evidence="2" key="2">
    <citation type="journal article" date="2023" name="Science">
        <title>Genomic signatures of disease resistance in endangered staghorn corals.</title>
        <authorList>
            <person name="Vollmer S.V."/>
            <person name="Selwyn J.D."/>
            <person name="Despard B.A."/>
            <person name="Roesel C.L."/>
        </authorList>
    </citation>
    <scope>NUCLEOTIDE SEQUENCE</scope>
    <source>
        <strain evidence="2">K2</strain>
    </source>
</reference>
<evidence type="ECO:0000313" key="3">
    <source>
        <dbReference type="Proteomes" id="UP001249851"/>
    </source>
</evidence>
<dbReference type="Proteomes" id="UP001249851">
    <property type="component" value="Unassembled WGS sequence"/>
</dbReference>
<proteinExistence type="inferred from homology"/>
<accession>A0AAD9R4D0</accession>
<dbReference type="PANTHER" id="PTHR45965">
    <property type="entry name" value="INACTIVE RHOMBOID PROTEIN"/>
    <property type="match status" value="1"/>
</dbReference>
<name>A0AAD9R4D0_ACRCE</name>
<dbReference type="GO" id="GO:0042058">
    <property type="term" value="P:regulation of epidermal growth factor receptor signaling pathway"/>
    <property type="evidence" value="ECO:0007669"/>
    <property type="project" value="TreeGrafter"/>
</dbReference>
<dbReference type="AlphaFoldDB" id="A0AAD9R4D0"/>
<keyword evidence="3" id="KW-1185">Reference proteome</keyword>
<dbReference type="EMBL" id="JARQWQ010000004">
    <property type="protein sequence ID" value="KAK2572590.1"/>
    <property type="molecule type" value="Genomic_DNA"/>
</dbReference>
<comment type="similarity">
    <text evidence="1">Belongs to the peptidase S54 family.</text>
</comment>
<comment type="caution">
    <text evidence="2">The sequence shown here is derived from an EMBL/GenBank/DDBJ whole genome shotgun (WGS) entry which is preliminary data.</text>
</comment>
<sequence>MLVWMCWRSSLAEIRLSPMVYQRKEPLTFRGNATVHYIAQPNPLIGPTQQQMVAFGALFPLCMREDHLLNVQQIQALYPRPKKGGKGLGCCEVPKFNVAGTATEEECSVLSEGQAQWRATQCSQRSSSQSTVRHSLRPCCGELNGQCTLTSPEHCWFMNGRFHLHAEHCTQVNCLGELCIMIREKDVRDEHVAEFSPRSSGQWWRMLTAIYLHQGILDCVLITLLQKMGFVESRKLSRLFADGIVAPYRWG</sequence>
<dbReference type="GO" id="GO:0050708">
    <property type="term" value="P:regulation of protein secretion"/>
    <property type="evidence" value="ECO:0007669"/>
    <property type="project" value="TreeGrafter"/>
</dbReference>
<evidence type="ECO:0000313" key="2">
    <source>
        <dbReference type="EMBL" id="KAK2572590.1"/>
    </source>
</evidence>
<dbReference type="PANTHER" id="PTHR45965:SF3">
    <property type="entry name" value="INACTIVE RHOMBOID PROTEIN 1"/>
    <property type="match status" value="1"/>
</dbReference>
<evidence type="ECO:0000256" key="1">
    <source>
        <dbReference type="ARBA" id="ARBA00009045"/>
    </source>
</evidence>
<organism evidence="2 3">
    <name type="scientific">Acropora cervicornis</name>
    <name type="common">Staghorn coral</name>
    <dbReference type="NCBI Taxonomy" id="6130"/>
    <lineage>
        <taxon>Eukaryota</taxon>
        <taxon>Metazoa</taxon>
        <taxon>Cnidaria</taxon>
        <taxon>Anthozoa</taxon>
        <taxon>Hexacorallia</taxon>
        <taxon>Scleractinia</taxon>
        <taxon>Astrocoeniina</taxon>
        <taxon>Acroporidae</taxon>
        <taxon>Acropora</taxon>
    </lineage>
</organism>